<proteinExistence type="predicted"/>
<gene>
    <name evidence="2" type="ORF">OPW20_19950</name>
</gene>
<organism evidence="2 3">
    <name type="scientific">Vibrio europaeus</name>
    <dbReference type="NCBI Taxonomy" id="300876"/>
    <lineage>
        <taxon>Bacteria</taxon>
        <taxon>Pseudomonadati</taxon>
        <taxon>Pseudomonadota</taxon>
        <taxon>Gammaproteobacteria</taxon>
        <taxon>Vibrionales</taxon>
        <taxon>Vibrionaceae</taxon>
        <taxon>Vibrio</taxon>
        <taxon>Vibrio oreintalis group</taxon>
    </lineage>
</organism>
<dbReference type="SMART" id="SM00901">
    <property type="entry name" value="FRG"/>
    <property type="match status" value="1"/>
</dbReference>
<name>A0ABT5GYI5_9VIBR</name>
<reference evidence="2" key="1">
    <citation type="submission" date="2022-11" db="EMBL/GenBank/DDBJ databases">
        <title>Role of the vibriolysin VemA secreted by the emergent pathogen Vibrio europaeus in the colonization of Manila clam mucus.</title>
        <authorList>
            <person name="Martinez C."/>
            <person name="Rodriguez S."/>
            <person name="Vences A."/>
            <person name="Barja J.L."/>
            <person name="Toranzo A.E."/>
            <person name="Dubert J."/>
        </authorList>
    </citation>
    <scope>NUCLEOTIDE SEQUENCE</scope>
    <source>
        <strain evidence="2">3454</strain>
    </source>
</reference>
<protein>
    <submittedName>
        <fullName evidence="2">FRG domain-containing protein</fullName>
    </submittedName>
</protein>
<keyword evidence="3" id="KW-1185">Reference proteome</keyword>
<comment type="caution">
    <text evidence="2">The sequence shown here is derived from an EMBL/GenBank/DDBJ whole genome shotgun (WGS) entry which is preliminary data.</text>
</comment>
<sequence length="242" mass="28054">MNRDMTTYRVTNMEWLHKIFSCHTSRDGSGFWFRGQADESWELLPMAGRDEYLLPKNRNRDLGRCFEWTQSAFAMTDLMDSFVENMAIAQHHGLATRLLDWTKNPLVACFFAVCSDLDKDATVYAFESLSIDIRATDKLAREALENHEGVMCYQPKAINRRLVSQQGLFTIHCPPGIPFPVSNSIVDEDSTNIKRFIIPKEMKHEVRSMLDNYGINEASLFPDLDGLARYVNRKTRHMKERY</sequence>
<evidence type="ECO:0000313" key="2">
    <source>
        <dbReference type="EMBL" id="MDC5742350.1"/>
    </source>
</evidence>
<accession>A0ABT5GYI5</accession>
<evidence type="ECO:0000313" key="3">
    <source>
        <dbReference type="Proteomes" id="UP001150001"/>
    </source>
</evidence>
<dbReference type="GeneID" id="78074039"/>
<dbReference type="Pfam" id="PF08867">
    <property type="entry name" value="FRG"/>
    <property type="match status" value="1"/>
</dbReference>
<dbReference type="EMBL" id="JAPFIT010000022">
    <property type="protein sequence ID" value="MDC5742350.1"/>
    <property type="molecule type" value="Genomic_DNA"/>
</dbReference>
<dbReference type="InterPro" id="IPR014966">
    <property type="entry name" value="FRG-dom"/>
</dbReference>
<feature type="domain" description="FRG" evidence="1">
    <location>
        <begin position="27"/>
        <end position="124"/>
    </location>
</feature>
<evidence type="ECO:0000259" key="1">
    <source>
        <dbReference type="SMART" id="SM00901"/>
    </source>
</evidence>
<dbReference type="Proteomes" id="UP001150001">
    <property type="component" value="Unassembled WGS sequence"/>
</dbReference>
<dbReference type="RefSeq" id="WP_242423016.1">
    <property type="nucleotide sequence ID" value="NZ_CM004621.1"/>
</dbReference>